<feature type="domain" description="Amidohydrolase 3" evidence="1">
    <location>
        <begin position="45"/>
        <end position="506"/>
    </location>
</feature>
<dbReference type="Pfam" id="PF07969">
    <property type="entry name" value="Amidohydro_3"/>
    <property type="match status" value="1"/>
</dbReference>
<evidence type="ECO:0000313" key="3">
    <source>
        <dbReference type="Proteomes" id="UP000311382"/>
    </source>
</evidence>
<proteinExistence type="predicted"/>
<dbReference type="PANTHER" id="PTHR22642">
    <property type="entry name" value="IMIDAZOLONEPROPIONASE"/>
    <property type="match status" value="1"/>
</dbReference>
<dbReference type="OrthoDB" id="3501663at2759"/>
<dbReference type="EMBL" id="SOZI01000010">
    <property type="protein sequence ID" value="TNY23518.1"/>
    <property type="molecule type" value="Genomic_DNA"/>
</dbReference>
<dbReference type="InterPro" id="IPR013108">
    <property type="entry name" value="Amidohydro_3"/>
</dbReference>
<dbReference type="Proteomes" id="UP000311382">
    <property type="component" value="Unassembled WGS sequence"/>
</dbReference>
<dbReference type="GO" id="GO:0016810">
    <property type="term" value="F:hydrolase activity, acting on carbon-nitrogen (but not peptide) bonds"/>
    <property type="evidence" value="ECO:0007669"/>
    <property type="project" value="InterPro"/>
</dbReference>
<evidence type="ECO:0000259" key="1">
    <source>
        <dbReference type="Pfam" id="PF07969"/>
    </source>
</evidence>
<organism evidence="2 3">
    <name type="scientific">Rhodotorula diobovata</name>
    <dbReference type="NCBI Taxonomy" id="5288"/>
    <lineage>
        <taxon>Eukaryota</taxon>
        <taxon>Fungi</taxon>
        <taxon>Dikarya</taxon>
        <taxon>Basidiomycota</taxon>
        <taxon>Pucciniomycotina</taxon>
        <taxon>Microbotryomycetes</taxon>
        <taxon>Sporidiobolales</taxon>
        <taxon>Sporidiobolaceae</taxon>
        <taxon>Rhodotorula</taxon>
    </lineage>
</organism>
<gene>
    <name evidence="2" type="ORF">DMC30DRAFT_423493</name>
</gene>
<evidence type="ECO:0000313" key="2">
    <source>
        <dbReference type="EMBL" id="TNY23518.1"/>
    </source>
</evidence>
<comment type="caution">
    <text evidence="2">The sequence shown here is derived from an EMBL/GenBank/DDBJ whole genome shotgun (WGS) entry which is preliminary data.</text>
</comment>
<dbReference type="InterPro" id="IPR011059">
    <property type="entry name" value="Metal-dep_hydrolase_composite"/>
</dbReference>
<dbReference type="SUPFAM" id="SSF51338">
    <property type="entry name" value="Composite domain of metallo-dependent hydrolases"/>
    <property type="match status" value="1"/>
</dbReference>
<dbReference type="InterPro" id="IPR032466">
    <property type="entry name" value="Metal_Hydrolase"/>
</dbReference>
<sequence length="512" mass="55650">MTGSTLFRHARLVGYPDGRTHSVLVRDGVVVSIEKGEVSLAADEERDLKGSYLAPSLADHHTHFASFALVALRLDLYTATSAAEVLERTKAWLPSARERQPDPAQFLVGQRMRVGEWPDVADMNRLALDSLEPDRPLAIFFAGFHSLCVNSTALTRLDIEPEGHSGVLEEADCFRAWTIINAVPEEVKDAAVANAARKAACVFLVDLGITEILDLEMDFNIEAWQRRIRDKGIKELRVRCGMYWQHLQPALAAGLRTGDGVPDTDGLATVGPSKWITDGSLGSRTACCHDPYPDEPDNYGHFEYEPKTLLEGLEAATRGGMTLAVHAIGDRANELVLQAFAALDPPALPGSSIEHAQLLALSDIPLFARLGLVASIQPTHMADDRELAERYWPGRTGRAYAFRSLVDAGATLKLGSDAPVAPIDPWDAMAVAISRSGRGQGDLPPWHPEQAITPLQAWTASTSSGKSRLEVGDRADLMVVAKDPLAVSAEELRDMQVQATMLGGRWTHLALP</sequence>
<dbReference type="STRING" id="5288.A0A5C5G350"/>
<dbReference type="SUPFAM" id="SSF51556">
    <property type="entry name" value="Metallo-dependent hydrolases"/>
    <property type="match status" value="1"/>
</dbReference>
<dbReference type="Gene3D" id="3.20.20.140">
    <property type="entry name" value="Metal-dependent hydrolases"/>
    <property type="match status" value="1"/>
</dbReference>
<accession>A0A5C5G350</accession>
<reference evidence="2 3" key="1">
    <citation type="submission" date="2019-03" db="EMBL/GenBank/DDBJ databases">
        <title>Rhodosporidium diobovatum UCD-FST 08-225 genome sequencing, assembly, and annotation.</title>
        <authorList>
            <person name="Fakankun I.U."/>
            <person name="Fristensky B."/>
            <person name="Levin D.B."/>
        </authorList>
    </citation>
    <scope>NUCLEOTIDE SEQUENCE [LARGE SCALE GENOMIC DNA]</scope>
    <source>
        <strain evidence="2 3">UCD-FST 08-225</strain>
    </source>
</reference>
<dbReference type="PANTHER" id="PTHR22642:SF2">
    <property type="entry name" value="PROTEIN LONG AFTER FAR-RED 3"/>
    <property type="match status" value="1"/>
</dbReference>
<keyword evidence="3" id="KW-1185">Reference proteome</keyword>
<dbReference type="Gene3D" id="3.10.310.70">
    <property type="match status" value="1"/>
</dbReference>
<protein>
    <recommendedName>
        <fullName evidence="1">Amidohydrolase 3 domain-containing protein</fullName>
    </recommendedName>
</protein>
<name>A0A5C5G350_9BASI</name>
<dbReference type="AlphaFoldDB" id="A0A5C5G350"/>
<dbReference type="Gene3D" id="2.30.40.10">
    <property type="entry name" value="Urease, subunit C, domain 1"/>
    <property type="match status" value="1"/>
</dbReference>